<evidence type="ECO:0000256" key="1">
    <source>
        <dbReference type="SAM" id="MobiDB-lite"/>
    </source>
</evidence>
<feature type="compositionally biased region" description="Low complexity" evidence="1">
    <location>
        <begin position="127"/>
        <end position="140"/>
    </location>
</feature>
<dbReference type="Pfam" id="PF25089">
    <property type="entry name" value="DUF7804"/>
    <property type="match status" value="1"/>
</dbReference>
<dbReference type="RefSeq" id="XP_039118416.1">
    <property type="nucleotide sequence ID" value="XM_039262482.1"/>
</dbReference>
<evidence type="ECO:0000259" key="2">
    <source>
        <dbReference type="Pfam" id="PF25089"/>
    </source>
</evidence>
<sequence>MPYPSQTLEPLGSTLLPGLDKCGNLFNGIRPHPSWRRLKPSSSWALSQRPLSAVALDQSYSNPKNLPAIRPILKKKHSEKASAIAPEKLDEWMNESICEIVKSIGEAPSLFHIFSGAAAGAGDGDRAAGSSTSPSPSSSSLRLEREPALADKWPHITRGWDEGKPIPDGILLVEAIEAGDMEVRQDGANGIRTWGLLIQGRGMDCASCYLLKTCRVQGPAGFCTHFNLIKAQCFGDPAEVQFKKAWLVG</sequence>
<dbReference type="PANTHER" id="PTHR35127:SF1">
    <property type="entry name" value="GENOME ASSEMBLY, CHROMOSOME: A10"/>
    <property type="match status" value="1"/>
</dbReference>
<keyword evidence="3" id="KW-1185">Reference proteome</keyword>
<name>A0AB40ATW3_DIOCR</name>
<reference evidence="4" key="1">
    <citation type="submission" date="2025-08" db="UniProtKB">
        <authorList>
            <consortium name="RefSeq"/>
        </authorList>
    </citation>
    <scope>IDENTIFICATION</scope>
</reference>
<dbReference type="AlphaFoldDB" id="A0AB40ATW3"/>
<dbReference type="PANTHER" id="PTHR35127">
    <property type="entry name" value="OS03G0736900 PROTEIN"/>
    <property type="match status" value="1"/>
</dbReference>
<feature type="domain" description="DUF7804" evidence="2">
    <location>
        <begin position="84"/>
        <end position="180"/>
    </location>
</feature>
<evidence type="ECO:0000313" key="4">
    <source>
        <dbReference type="RefSeq" id="XP_039118416.1"/>
    </source>
</evidence>
<accession>A0AB40ATW3</accession>
<protein>
    <submittedName>
        <fullName evidence="4">Uncharacterized protein LOC120254379</fullName>
    </submittedName>
</protein>
<dbReference type="GeneID" id="120254379"/>
<organism evidence="3 4">
    <name type="scientific">Dioscorea cayennensis subsp. rotundata</name>
    <name type="common">White Guinea yam</name>
    <name type="synonym">Dioscorea rotundata</name>
    <dbReference type="NCBI Taxonomy" id="55577"/>
    <lineage>
        <taxon>Eukaryota</taxon>
        <taxon>Viridiplantae</taxon>
        <taxon>Streptophyta</taxon>
        <taxon>Embryophyta</taxon>
        <taxon>Tracheophyta</taxon>
        <taxon>Spermatophyta</taxon>
        <taxon>Magnoliopsida</taxon>
        <taxon>Liliopsida</taxon>
        <taxon>Dioscoreales</taxon>
        <taxon>Dioscoreaceae</taxon>
        <taxon>Dioscorea</taxon>
    </lineage>
</organism>
<dbReference type="InterPro" id="IPR056706">
    <property type="entry name" value="DUF7804"/>
</dbReference>
<proteinExistence type="predicted"/>
<feature type="region of interest" description="Disordered" evidence="1">
    <location>
        <begin position="122"/>
        <end position="145"/>
    </location>
</feature>
<dbReference type="Proteomes" id="UP001515500">
    <property type="component" value="Unplaced"/>
</dbReference>
<gene>
    <name evidence="4" type="primary">LOC120254379</name>
</gene>
<evidence type="ECO:0000313" key="3">
    <source>
        <dbReference type="Proteomes" id="UP001515500"/>
    </source>
</evidence>